<evidence type="ECO:0000256" key="3">
    <source>
        <dbReference type="ARBA" id="ARBA00015325"/>
    </source>
</evidence>
<organism evidence="16 17">
    <name type="scientific">Glaciecola siphonariae</name>
    <dbReference type="NCBI Taxonomy" id="521012"/>
    <lineage>
        <taxon>Bacteria</taxon>
        <taxon>Pseudomonadati</taxon>
        <taxon>Pseudomonadota</taxon>
        <taxon>Gammaproteobacteria</taxon>
        <taxon>Alteromonadales</taxon>
        <taxon>Alteromonadaceae</taxon>
        <taxon>Glaciecola</taxon>
    </lineage>
</organism>
<keyword evidence="6 13" id="KW-0812">Transmembrane</keyword>
<dbReference type="InterPro" id="IPR028055">
    <property type="entry name" value="YidC/Oxa/ALB_C"/>
</dbReference>
<dbReference type="CDD" id="cd20070">
    <property type="entry name" value="5TM_YidC_Alb3"/>
    <property type="match status" value="1"/>
</dbReference>
<dbReference type="InterPro" id="IPR038221">
    <property type="entry name" value="YidC_periplasmic_sf"/>
</dbReference>
<feature type="domain" description="Membrane insertase YidC/Oxa/ALB C-terminal" evidence="14">
    <location>
        <begin position="379"/>
        <end position="557"/>
    </location>
</feature>
<comment type="function">
    <text evidence="13">Required for the insertion and/or proper folding and/or complex formation of integral membrane proteins into the membrane. Involved in integration of membrane proteins that insert both dependently and independently of the Sec translocase complex, as well as at least some lipoproteins. Aids folding of multispanning membrane proteins.</text>
</comment>
<dbReference type="InterPro" id="IPR047196">
    <property type="entry name" value="YidC_ALB_C"/>
</dbReference>
<dbReference type="HAMAP" id="MF_01810">
    <property type="entry name" value="YidC_type1"/>
    <property type="match status" value="1"/>
</dbReference>
<evidence type="ECO:0000256" key="10">
    <source>
        <dbReference type="ARBA" id="ARBA00023186"/>
    </source>
</evidence>
<keyword evidence="10 13" id="KW-0143">Chaperone</keyword>
<dbReference type="NCBIfam" id="TIGR03592">
    <property type="entry name" value="yidC_oxa1_cterm"/>
    <property type="match status" value="1"/>
</dbReference>
<dbReference type="EMBL" id="JBHSGU010000001">
    <property type="protein sequence ID" value="MFC4698789.1"/>
    <property type="molecule type" value="Genomic_DNA"/>
</dbReference>
<comment type="similarity">
    <text evidence="2 13">Belongs to the OXA1/ALB3/YidC family. Type 1 subfamily.</text>
</comment>
<comment type="subcellular location">
    <subcellularLocation>
        <location evidence="1">Cell inner membrane</location>
        <topology evidence="1">Multi-pass membrane protein</topology>
    </subcellularLocation>
    <subcellularLocation>
        <location evidence="13">Cell membrane</location>
        <topology evidence="13">Multi-pass membrane protein</topology>
    </subcellularLocation>
</comment>
<reference evidence="17" key="1">
    <citation type="journal article" date="2019" name="Int. J. Syst. Evol. Microbiol.">
        <title>The Global Catalogue of Microorganisms (GCM) 10K type strain sequencing project: providing services to taxonomists for standard genome sequencing and annotation.</title>
        <authorList>
            <consortium name="The Broad Institute Genomics Platform"/>
            <consortium name="The Broad Institute Genome Sequencing Center for Infectious Disease"/>
            <person name="Wu L."/>
            <person name="Ma J."/>
        </authorList>
    </citation>
    <scope>NUCLEOTIDE SEQUENCE [LARGE SCALE GENOMIC DNA]</scope>
    <source>
        <strain evidence="17">KACC 12507</strain>
    </source>
</reference>
<evidence type="ECO:0000259" key="14">
    <source>
        <dbReference type="Pfam" id="PF02096"/>
    </source>
</evidence>
<comment type="caution">
    <text evidence="16">The sequence shown here is derived from an EMBL/GenBank/DDBJ whole genome shotgun (WGS) entry which is preliminary data.</text>
</comment>
<feature type="domain" description="Membrane insertase YidC N-terminal" evidence="15">
    <location>
        <begin position="96"/>
        <end position="367"/>
    </location>
</feature>
<keyword evidence="17" id="KW-1185">Reference proteome</keyword>
<evidence type="ECO:0000256" key="1">
    <source>
        <dbReference type="ARBA" id="ARBA00004429"/>
    </source>
</evidence>
<evidence type="ECO:0000256" key="13">
    <source>
        <dbReference type="HAMAP-Rule" id="MF_01810"/>
    </source>
</evidence>
<evidence type="ECO:0000259" key="15">
    <source>
        <dbReference type="Pfam" id="PF14849"/>
    </source>
</evidence>
<evidence type="ECO:0000256" key="5">
    <source>
        <dbReference type="ARBA" id="ARBA00022475"/>
    </source>
</evidence>
<evidence type="ECO:0000256" key="7">
    <source>
        <dbReference type="ARBA" id="ARBA00022927"/>
    </source>
</evidence>
<protein>
    <recommendedName>
        <fullName evidence="3 13">Membrane protein insertase YidC</fullName>
    </recommendedName>
    <alternativeName>
        <fullName evidence="12 13">Foldase YidC</fullName>
    </alternativeName>
    <alternativeName>
        <fullName evidence="11 13">Membrane integrase YidC</fullName>
    </alternativeName>
    <alternativeName>
        <fullName evidence="13">Membrane protein YidC</fullName>
    </alternativeName>
</protein>
<keyword evidence="4 13" id="KW-0813">Transport</keyword>
<name>A0ABV9LRD9_9ALTE</name>
<proteinExistence type="inferred from homology"/>
<feature type="transmembrane region" description="Helical" evidence="13">
    <location>
        <begin position="442"/>
        <end position="465"/>
    </location>
</feature>
<dbReference type="InterPro" id="IPR019998">
    <property type="entry name" value="Membr_insert_YidC"/>
</dbReference>
<keyword evidence="5 13" id="KW-1003">Cell membrane</keyword>
<feature type="transmembrane region" description="Helical" evidence="13">
    <location>
        <begin position="485"/>
        <end position="503"/>
    </location>
</feature>
<keyword evidence="7 13" id="KW-0653">Protein transport</keyword>
<evidence type="ECO:0000256" key="9">
    <source>
        <dbReference type="ARBA" id="ARBA00023136"/>
    </source>
</evidence>
<dbReference type="InterPro" id="IPR001708">
    <property type="entry name" value="YidC/ALB3/OXA1/COX18"/>
</dbReference>
<dbReference type="Pfam" id="PF14849">
    <property type="entry name" value="YidC_periplas"/>
    <property type="match status" value="1"/>
</dbReference>
<dbReference type="RefSeq" id="WP_382405439.1">
    <property type="nucleotide sequence ID" value="NZ_JBHSGU010000001.1"/>
</dbReference>
<sequence>MESQRSILIIGLLLVSFLLWIEYQEAYGPQPPQAPANTSSTQTLDAQANIGIPSASDSTVGEIESSAGSALDVPTDIQDTTPVAPVVTNTNSSRYIDVVTDTLHLTIDLVGGDVVQADLIQYPVTQGSDDSYQLLSPKDATLYVAQSGLVGKDGPDGTGGRPRYEASAAEYVMDGQSQLRIPLTWRSANGLGVTKTFIFDSNSHTALVEYEVVNNTANTLQMQQFAQLKQTLNEQSGGSMFMPTFRGAAFGTQDDSYEKLPFGDIEDEPMRTATVGGWTGMLEHYFVSAWVPPQTQTNTLYSRIVQNSAIIGYTGESFVVNSGDSAMVSSQLYVGPKDQAVLAKLAKGLDLTVDYGILWWLAQPLFALLKLIQSFVINWGLSIIIITLIVKGAMYWLTKKQYESMAKMRNLAPKMQQLKDRYGEDRQKMSQAMMEMYKKEKVNPMGGCFPLLLQMPIFLALYWVLLESVELRHADFIFWITDLSVPDPFFVLPILTGASMYLLQKLQPMTIQDPLQQKLLQYMPVAMSIFFFFFPAGLVLYWLISNLVTLVQAKIIYASMEKRGISAKPERKS</sequence>
<keyword evidence="9 13" id="KW-0472">Membrane</keyword>
<evidence type="ECO:0000313" key="17">
    <source>
        <dbReference type="Proteomes" id="UP001595897"/>
    </source>
</evidence>
<evidence type="ECO:0000256" key="2">
    <source>
        <dbReference type="ARBA" id="ARBA00010527"/>
    </source>
</evidence>
<evidence type="ECO:0000256" key="12">
    <source>
        <dbReference type="ARBA" id="ARBA00033342"/>
    </source>
</evidence>
<dbReference type="PANTHER" id="PTHR12428">
    <property type="entry name" value="OXA1"/>
    <property type="match status" value="1"/>
</dbReference>
<dbReference type="CDD" id="cd19961">
    <property type="entry name" value="EcYidC-like_peri"/>
    <property type="match status" value="1"/>
</dbReference>
<evidence type="ECO:0000256" key="4">
    <source>
        <dbReference type="ARBA" id="ARBA00022448"/>
    </source>
</evidence>
<gene>
    <name evidence="13 16" type="primary">yidC</name>
    <name evidence="16" type="ORF">ACFO4O_01260</name>
</gene>
<evidence type="ECO:0000313" key="16">
    <source>
        <dbReference type="EMBL" id="MFC4698789.1"/>
    </source>
</evidence>
<dbReference type="PRINTS" id="PR01900">
    <property type="entry name" value="YIDCPROTEIN"/>
</dbReference>
<evidence type="ECO:0000256" key="8">
    <source>
        <dbReference type="ARBA" id="ARBA00022989"/>
    </source>
</evidence>
<feature type="transmembrane region" description="Helical" evidence="13">
    <location>
        <begin position="524"/>
        <end position="544"/>
    </location>
</feature>
<keyword evidence="8 13" id="KW-1133">Transmembrane helix</keyword>
<dbReference type="PRINTS" id="PR00701">
    <property type="entry name" value="60KDINNERMP"/>
</dbReference>
<evidence type="ECO:0000256" key="11">
    <source>
        <dbReference type="ARBA" id="ARBA00033245"/>
    </source>
</evidence>
<dbReference type="Pfam" id="PF02096">
    <property type="entry name" value="60KD_IMP"/>
    <property type="match status" value="1"/>
</dbReference>
<dbReference type="InterPro" id="IPR028053">
    <property type="entry name" value="Membr_insert_YidC_N"/>
</dbReference>
<dbReference type="Proteomes" id="UP001595897">
    <property type="component" value="Unassembled WGS sequence"/>
</dbReference>
<dbReference type="Gene3D" id="2.70.98.90">
    <property type="match status" value="1"/>
</dbReference>
<dbReference type="NCBIfam" id="NF002352">
    <property type="entry name" value="PRK01318.1-3"/>
    <property type="match status" value="1"/>
</dbReference>
<dbReference type="PANTHER" id="PTHR12428:SF65">
    <property type="entry name" value="CYTOCHROME C OXIDASE ASSEMBLY PROTEIN COX18, MITOCHONDRIAL"/>
    <property type="match status" value="1"/>
</dbReference>
<accession>A0ABV9LRD9</accession>
<feature type="transmembrane region" description="Helical" evidence="13">
    <location>
        <begin position="376"/>
        <end position="398"/>
    </location>
</feature>
<dbReference type="NCBIfam" id="TIGR03593">
    <property type="entry name" value="yidC_nterm"/>
    <property type="match status" value="1"/>
</dbReference>
<evidence type="ECO:0000256" key="6">
    <source>
        <dbReference type="ARBA" id="ARBA00022692"/>
    </source>
</evidence>
<comment type="subunit">
    <text evidence="13">Interacts with the Sec translocase complex via SecD. Specifically interacts with transmembrane segments of nascent integral membrane proteins during membrane integration.</text>
</comment>